<dbReference type="RefSeq" id="WP_181733038.1">
    <property type="nucleotide sequence ID" value="NZ_JACEIR010000017.1"/>
</dbReference>
<dbReference type="PANTHER" id="PTHR43266:SF10">
    <property type="entry name" value="BACILYSIN EXPORTER BACE-RELATED"/>
    <property type="match status" value="1"/>
</dbReference>
<evidence type="ECO:0000313" key="8">
    <source>
        <dbReference type="EMBL" id="MBH8595551.1"/>
    </source>
</evidence>
<dbReference type="InterPro" id="IPR022324">
    <property type="entry name" value="Bacilysin_exporter_BacE_put"/>
</dbReference>
<evidence type="ECO:0000256" key="3">
    <source>
        <dbReference type="ARBA" id="ARBA00022475"/>
    </source>
</evidence>
<dbReference type="PRINTS" id="PR01988">
    <property type="entry name" value="EXPORTERBACE"/>
</dbReference>
<keyword evidence="2" id="KW-0813">Transport</keyword>
<dbReference type="GO" id="GO:0005886">
    <property type="term" value="C:plasma membrane"/>
    <property type="evidence" value="ECO:0007669"/>
    <property type="project" value="UniProtKB-SubCell"/>
</dbReference>
<feature type="transmembrane region" description="Helical" evidence="7">
    <location>
        <begin position="251"/>
        <end position="272"/>
    </location>
</feature>
<dbReference type="InterPro" id="IPR010290">
    <property type="entry name" value="TM_effector"/>
</dbReference>
<dbReference type="SUPFAM" id="SSF103473">
    <property type="entry name" value="MFS general substrate transporter"/>
    <property type="match status" value="1"/>
</dbReference>
<evidence type="ECO:0000256" key="4">
    <source>
        <dbReference type="ARBA" id="ARBA00022692"/>
    </source>
</evidence>
<keyword evidence="3" id="KW-1003">Cell membrane</keyword>
<reference evidence="8 9" key="1">
    <citation type="submission" date="2020-12" db="EMBL/GenBank/DDBJ databases">
        <title>WGS of Thermoactinomyces spp.</title>
        <authorList>
            <person name="Cheng K."/>
        </authorList>
    </citation>
    <scope>NUCLEOTIDE SEQUENCE [LARGE SCALE GENOMIC DNA]</scope>
    <source>
        <strain evidence="9">CICC 10671\DSM 43846</strain>
    </source>
</reference>
<proteinExistence type="predicted"/>
<name>A0A8I1AA89_THEIN</name>
<gene>
    <name evidence="8" type="ORF">I8U20_09425</name>
</gene>
<dbReference type="EMBL" id="JAECVW010000004">
    <property type="protein sequence ID" value="MBH8595551.1"/>
    <property type="molecule type" value="Genomic_DNA"/>
</dbReference>
<feature type="transmembrane region" description="Helical" evidence="7">
    <location>
        <begin position="217"/>
        <end position="239"/>
    </location>
</feature>
<evidence type="ECO:0000256" key="2">
    <source>
        <dbReference type="ARBA" id="ARBA00022448"/>
    </source>
</evidence>
<dbReference type="Proteomes" id="UP000633619">
    <property type="component" value="Unassembled WGS sequence"/>
</dbReference>
<keyword evidence="5 7" id="KW-1133">Transmembrane helix</keyword>
<dbReference type="PANTHER" id="PTHR43266">
    <property type="entry name" value="MACROLIDE-EFFLUX PROTEIN"/>
    <property type="match status" value="1"/>
</dbReference>
<protein>
    <submittedName>
        <fullName evidence="8">MFS transporter</fullName>
    </submittedName>
</protein>
<evidence type="ECO:0000256" key="7">
    <source>
        <dbReference type="SAM" id="Phobius"/>
    </source>
</evidence>
<evidence type="ECO:0000313" key="9">
    <source>
        <dbReference type="Proteomes" id="UP000633619"/>
    </source>
</evidence>
<evidence type="ECO:0000256" key="5">
    <source>
        <dbReference type="ARBA" id="ARBA00022989"/>
    </source>
</evidence>
<keyword evidence="9" id="KW-1185">Reference proteome</keyword>
<accession>A0A8I1AA89</accession>
<sequence length="315" mass="34741">MKKRLISRNRNYRFLWLGQTGSVLGDWFNQVALAQTVLFLSDSALSVGILLMCRALPSALLGVFTGPVIDHFSKKKIMILTDLARGLIVSSFMFAFLFKQVWILYAGSFLIGCLSAFFNPSRQAAIPSVVARKDLAEANSFSSATDSMIGILGAVLGGIVSTAFNPLVCFVINAISYFWSAFCIFQMKWSESVSPSHSDSYIESLKKGFREASHNQVARAIILIGISWGFAGGGYYILIPLLGNNVYQMQGLGIGILYAVDGLGVLTGAYLVKKFVNHQYRRGIVWYGASYLFQAVFFAFLHIPIRCSRESSCFT</sequence>
<feature type="transmembrane region" description="Helical" evidence="7">
    <location>
        <begin position="44"/>
        <end position="65"/>
    </location>
</feature>
<keyword evidence="6 7" id="KW-0472">Membrane</keyword>
<keyword evidence="4 7" id="KW-0812">Transmembrane</keyword>
<comment type="caution">
    <text evidence="8">The sequence shown here is derived from an EMBL/GenBank/DDBJ whole genome shotgun (WGS) entry which is preliminary data.</text>
</comment>
<dbReference type="Gene3D" id="1.20.1250.20">
    <property type="entry name" value="MFS general substrate transporter like domains"/>
    <property type="match status" value="1"/>
</dbReference>
<dbReference type="CDD" id="cd06173">
    <property type="entry name" value="MFS_MefA_like"/>
    <property type="match status" value="1"/>
</dbReference>
<dbReference type="Pfam" id="PF05977">
    <property type="entry name" value="MFS_3"/>
    <property type="match status" value="1"/>
</dbReference>
<organism evidence="8 9">
    <name type="scientific">Thermoactinomyces intermedius</name>
    <dbReference type="NCBI Taxonomy" id="2024"/>
    <lineage>
        <taxon>Bacteria</taxon>
        <taxon>Bacillati</taxon>
        <taxon>Bacillota</taxon>
        <taxon>Bacilli</taxon>
        <taxon>Bacillales</taxon>
        <taxon>Thermoactinomycetaceae</taxon>
        <taxon>Thermoactinomyces</taxon>
    </lineage>
</organism>
<dbReference type="InterPro" id="IPR036259">
    <property type="entry name" value="MFS_trans_sf"/>
</dbReference>
<feature type="transmembrane region" description="Helical" evidence="7">
    <location>
        <begin position="284"/>
        <end position="305"/>
    </location>
</feature>
<evidence type="ECO:0000256" key="1">
    <source>
        <dbReference type="ARBA" id="ARBA00004651"/>
    </source>
</evidence>
<comment type="subcellular location">
    <subcellularLocation>
        <location evidence="1">Cell membrane</location>
        <topology evidence="1">Multi-pass membrane protein</topology>
    </subcellularLocation>
</comment>
<evidence type="ECO:0000256" key="6">
    <source>
        <dbReference type="ARBA" id="ARBA00023136"/>
    </source>
</evidence>
<dbReference type="AlphaFoldDB" id="A0A8I1AA89"/>